<evidence type="ECO:0000313" key="2">
    <source>
        <dbReference type="EMBL" id="SDA81938.1"/>
    </source>
</evidence>
<keyword evidence="2" id="KW-0238">DNA-binding</keyword>
<feature type="domain" description="HTH LytTR-type" evidence="1">
    <location>
        <begin position="34"/>
        <end position="132"/>
    </location>
</feature>
<keyword evidence="3" id="KW-1185">Reference proteome</keyword>
<dbReference type="PANTHER" id="PTHR37299:SF1">
    <property type="entry name" value="STAGE 0 SPORULATION PROTEIN A HOMOLOG"/>
    <property type="match status" value="1"/>
</dbReference>
<dbReference type="Proteomes" id="UP000198756">
    <property type="component" value="Unassembled WGS sequence"/>
</dbReference>
<dbReference type="InterPro" id="IPR046947">
    <property type="entry name" value="LytR-like"/>
</dbReference>
<sequence>MKELLEVVRTNENGIRNVEIEVQKDGKILIPDAIFVRFEGNWVKVKYDDILWLKGDGNYTTLVASHSVFSVRNILKDFEIALPSDRFMRIHKSYIVQISEINAINTKEIKVAKDLVPVGRTYYHDLVNGIQKLGSHPYEIQSKLLSP</sequence>
<proteinExistence type="predicted"/>
<protein>
    <submittedName>
        <fullName evidence="2">LytTr DNA-binding domain-containing protein</fullName>
    </submittedName>
</protein>
<dbReference type="EMBL" id="FMXE01000017">
    <property type="protein sequence ID" value="SDA81938.1"/>
    <property type="molecule type" value="Genomic_DNA"/>
</dbReference>
<dbReference type="RefSeq" id="WP_092730492.1">
    <property type="nucleotide sequence ID" value="NZ_FMXE01000017.1"/>
</dbReference>
<evidence type="ECO:0000313" key="3">
    <source>
        <dbReference type="Proteomes" id="UP000198756"/>
    </source>
</evidence>
<dbReference type="SMART" id="SM00850">
    <property type="entry name" value="LytTR"/>
    <property type="match status" value="1"/>
</dbReference>
<accession>A0A1G5YGS5</accession>
<reference evidence="3" key="1">
    <citation type="submission" date="2016-10" db="EMBL/GenBank/DDBJ databases">
        <authorList>
            <person name="Varghese N."/>
            <person name="Submissions S."/>
        </authorList>
    </citation>
    <scope>NUCLEOTIDE SEQUENCE [LARGE SCALE GENOMIC DNA]</scope>
    <source>
        <strain evidence="3">DSM 22703</strain>
    </source>
</reference>
<organism evidence="2 3">
    <name type="scientific">Algoriphagus alkaliphilus</name>
    <dbReference type="NCBI Taxonomy" id="279824"/>
    <lineage>
        <taxon>Bacteria</taxon>
        <taxon>Pseudomonadati</taxon>
        <taxon>Bacteroidota</taxon>
        <taxon>Cytophagia</taxon>
        <taxon>Cytophagales</taxon>
        <taxon>Cyclobacteriaceae</taxon>
        <taxon>Algoriphagus</taxon>
    </lineage>
</organism>
<dbReference type="GO" id="GO:0003677">
    <property type="term" value="F:DNA binding"/>
    <property type="evidence" value="ECO:0007669"/>
    <property type="project" value="UniProtKB-KW"/>
</dbReference>
<dbReference type="InterPro" id="IPR007492">
    <property type="entry name" value="LytTR_DNA-bd_dom"/>
</dbReference>
<evidence type="ECO:0000259" key="1">
    <source>
        <dbReference type="PROSITE" id="PS50930"/>
    </source>
</evidence>
<dbReference type="AlphaFoldDB" id="A0A1G5YGS5"/>
<gene>
    <name evidence="2" type="ORF">SAMN03080617_02528</name>
</gene>
<name>A0A1G5YGS5_9BACT</name>
<dbReference type="Gene3D" id="2.40.50.1020">
    <property type="entry name" value="LytTr DNA-binding domain"/>
    <property type="match status" value="1"/>
</dbReference>
<dbReference type="GO" id="GO:0000156">
    <property type="term" value="F:phosphorelay response regulator activity"/>
    <property type="evidence" value="ECO:0007669"/>
    <property type="project" value="InterPro"/>
</dbReference>
<dbReference type="STRING" id="279824.SAMN03080617_02528"/>
<dbReference type="PROSITE" id="PS50930">
    <property type="entry name" value="HTH_LYTTR"/>
    <property type="match status" value="1"/>
</dbReference>
<dbReference type="OrthoDB" id="1646880at2"/>
<dbReference type="Pfam" id="PF04397">
    <property type="entry name" value="LytTR"/>
    <property type="match status" value="1"/>
</dbReference>
<dbReference type="PANTHER" id="PTHR37299">
    <property type="entry name" value="TRANSCRIPTIONAL REGULATOR-RELATED"/>
    <property type="match status" value="1"/>
</dbReference>